<organism evidence="1 2">
    <name type="scientific">Nonomuraea marmarensis</name>
    <dbReference type="NCBI Taxonomy" id="3351344"/>
    <lineage>
        <taxon>Bacteria</taxon>
        <taxon>Bacillati</taxon>
        <taxon>Actinomycetota</taxon>
        <taxon>Actinomycetes</taxon>
        <taxon>Streptosporangiales</taxon>
        <taxon>Streptosporangiaceae</taxon>
        <taxon>Nonomuraea</taxon>
    </lineage>
</organism>
<accession>A0ABW7AJZ3</accession>
<reference evidence="1 2" key="1">
    <citation type="submission" date="2024-10" db="EMBL/GenBank/DDBJ databases">
        <authorList>
            <person name="Topkara A.R."/>
            <person name="Saygin H."/>
        </authorList>
    </citation>
    <scope>NUCLEOTIDE SEQUENCE [LARGE SCALE GENOMIC DNA]</scope>
    <source>
        <strain evidence="1 2">M3C6</strain>
    </source>
</reference>
<evidence type="ECO:0000313" key="1">
    <source>
        <dbReference type="EMBL" id="MFG1707444.1"/>
    </source>
</evidence>
<name>A0ABW7AJZ3_9ACTN</name>
<proteinExistence type="predicted"/>
<keyword evidence="2" id="KW-1185">Reference proteome</keyword>
<comment type="caution">
    <text evidence="1">The sequence shown here is derived from an EMBL/GenBank/DDBJ whole genome shotgun (WGS) entry which is preliminary data.</text>
</comment>
<dbReference type="EMBL" id="JBICRM010000021">
    <property type="protein sequence ID" value="MFG1707444.1"/>
    <property type="molecule type" value="Genomic_DNA"/>
</dbReference>
<evidence type="ECO:0000313" key="2">
    <source>
        <dbReference type="Proteomes" id="UP001603978"/>
    </source>
</evidence>
<dbReference type="Proteomes" id="UP001603978">
    <property type="component" value="Unassembled WGS sequence"/>
</dbReference>
<protein>
    <submittedName>
        <fullName evidence="1">Uncharacterized protein</fullName>
    </submittedName>
</protein>
<dbReference type="RefSeq" id="WP_393171148.1">
    <property type="nucleotide sequence ID" value="NZ_JBICRM010000021.1"/>
</dbReference>
<gene>
    <name evidence="1" type="ORF">ACFLIM_30010</name>
</gene>
<sequence length="109" mass="11703">MSAAVHRLMFQVSRERALDVDADVWYAAPVDAPMRSGVSAATLAELRAAAESIKHFVLGLPADAVIAVEYVYDLPGVSAEVWQAHRELLARLSEAGLSADDRAELLLSA</sequence>